<accession>A0ABS8WZ95</accession>
<reference evidence="1 2" key="1">
    <citation type="journal article" date="2024" name="Pathogens">
        <title>Characterization of a Novel Species of Legionella Isolated from a Healthcare Facility: Legionella resiliens sp. nov.</title>
        <authorList>
            <person name="Cristino S."/>
            <person name="Pascale M.R."/>
            <person name="Marino F."/>
            <person name="Derelitto C."/>
            <person name="Salaris S."/>
            <person name="Orsini M."/>
            <person name="Squarzoni S."/>
            <person name="Grottola A."/>
            <person name="Girolamini L."/>
        </authorList>
    </citation>
    <scope>NUCLEOTIDE SEQUENCE [LARGE SCALE GENOMIC DNA]</scope>
    <source>
        <strain evidence="1 2">8cVS16</strain>
    </source>
</reference>
<keyword evidence="2" id="KW-1185">Reference proteome</keyword>
<dbReference type="EMBL" id="JAJTND010000003">
    <property type="protein sequence ID" value="MCE3531818.1"/>
    <property type="molecule type" value="Genomic_DNA"/>
</dbReference>
<comment type="caution">
    <text evidence="1">The sequence shown here is derived from an EMBL/GenBank/DDBJ whole genome shotgun (WGS) entry which is preliminary data.</text>
</comment>
<evidence type="ECO:0000313" key="1">
    <source>
        <dbReference type="EMBL" id="MCE3531818.1"/>
    </source>
</evidence>
<organism evidence="1 2">
    <name type="scientific">Legionella resiliens</name>
    <dbReference type="NCBI Taxonomy" id="2905958"/>
    <lineage>
        <taxon>Bacteria</taxon>
        <taxon>Pseudomonadati</taxon>
        <taxon>Pseudomonadota</taxon>
        <taxon>Gammaproteobacteria</taxon>
        <taxon>Legionellales</taxon>
        <taxon>Legionellaceae</taxon>
        <taxon>Legionella</taxon>
    </lineage>
</organism>
<dbReference type="Proteomes" id="UP001320170">
    <property type="component" value="Unassembled WGS sequence"/>
</dbReference>
<name>A0ABS8WZ95_9GAMM</name>
<dbReference type="RefSeq" id="WP_232890526.1">
    <property type="nucleotide sequence ID" value="NZ_JAJSPM010000004.1"/>
</dbReference>
<evidence type="ECO:0000313" key="2">
    <source>
        <dbReference type="Proteomes" id="UP001320170"/>
    </source>
</evidence>
<protein>
    <submittedName>
        <fullName evidence="1">Uncharacterized protein</fullName>
    </submittedName>
</protein>
<proteinExistence type="predicted"/>
<sequence>MTKYYHATSSATLVGLKKSQFVLCSSDVLIRQYGVAPIAGEISLGGHRGCTVSPGIAFASAEENFWPVNQLITQYGTYGWKKKYQDELQLAEAIKTMVHGNLVNLWEVIIQIMREIHMGEHIKLSEQAVALLWELVDKGADTVKKHYIRNYIFTHYLKANRLDVEAPQIQGPFMDFVLEHIPLDFLDSQIQEQKEFIKKIDSLFTEYLLSNKLSTDSHQFSEYFRVLDPESDVTKNNFSAYKFDTVLIDPQRKDFIDHYFYSEERVDPIRLSMEIKYACSQITENIALLKKAIKGDVIEFNQQEKKLCTETFPIIFILEEPDPSTIKKTAYEYRVHNELKIGRDIKTIATNPEHKAALEEFFDKHGVCDLQIISTTELNSGVKPKVSEFRFLSSQPLKRDEDTPKREFKLQL</sequence>
<gene>
    <name evidence="1" type="ORF">LXO92_05445</name>
</gene>